<keyword evidence="3" id="KW-1185">Reference proteome</keyword>
<gene>
    <name evidence="2" type="ORF">GPECTOR_47g321</name>
</gene>
<organism evidence="2 3">
    <name type="scientific">Gonium pectorale</name>
    <name type="common">Green alga</name>
    <dbReference type="NCBI Taxonomy" id="33097"/>
    <lineage>
        <taxon>Eukaryota</taxon>
        <taxon>Viridiplantae</taxon>
        <taxon>Chlorophyta</taxon>
        <taxon>core chlorophytes</taxon>
        <taxon>Chlorophyceae</taxon>
        <taxon>CS clade</taxon>
        <taxon>Chlamydomonadales</taxon>
        <taxon>Volvocaceae</taxon>
        <taxon>Gonium</taxon>
    </lineage>
</organism>
<sequence length="79" mass="7499">MAPNGATSTAAAPGADGAGGAKQMRGNVRSGGHGKAPAGADVGAAGDVDADAGEQASEHCPDDVAESPGGFLCDQFSTR</sequence>
<feature type="compositionally biased region" description="Low complexity" evidence="1">
    <location>
        <begin position="1"/>
        <end position="15"/>
    </location>
</feature>
<feature type="compositionally biased region" description="Low complexity" evidence="1">
    <location>
        <begin position="38"/>
        <end position="47"/>
    </location>
</feature>
<accession>A0A150G856</accession>
<name>A0A150G856_GONPE</name>
<reference evidence="3" key="1">
    <citation type="journal article" date="2016" name="Nat. Commun.">
        <title>The Gonium pectorale genome demonstrates co-option of cell cycle regulation during the evolution of multicellularity.</title>
        <authorList>
            <person name="Hanschen E.R."/>
            <person name="Marriage T.N."/>
            <person name="Ferris P.J."/>
            <person name="Hamaji T."/>
            <person name="Toyoda A."/>
            <person name="Fujiyama A."/>
            <person name="Neme R."/>
            <person name="Noguchi H."/>
            <person name="Minakuchi Y."/>
            <person name="Suzuki M."/>
            <person name="Kawai-Toyooka H."/>
            <person name="Smith D.R."/>
            <person name="Sparks H."/>
            <person name="Anderson J."/>
            <person name="Bakaric R."/>
            <person name="Luria V."/>
            <person name="Karger A."/>
            <person name="Kirschner M.W."/>
            <person name="Durand P.M."/>
            <person name="Michod R.E."/>
            <person name="Nozaki H."/>
            <person name="Olson B.J."/>
        </authorList>
    </citation>
    <scope>NUCLEOTIDE SEQUENCE [LARGE SCALE GENOMIC DNA]</scope>
    <source>
        <strain evidence="3">NIES-2863</strain>
    </source>
</reference>
<evidence type="ECO:0000313" key="2">
    <source>
        <dbReference type="EMBL" id="KXZ46046.1"/>
    </source>
</evidence>
<protein>
    <submittedName>
        <fullName evidence="2">Uncharacterized protein</fullName>
    </submittedName>
</protein>
<feature type="region of interest" description="Disordered" evidence="1">
    <location>
        <begin position="1"/>
        <end position="79"/>
    </location>
</feature>
<proteinExistence type="predicted"/>
<dbReference type="EMBL" id="LSYV01000048">
    <property type="protein sequence ID" value="KXZ46046.1"/>
    <property type="molecule type" value="Genomic_DNA"/>
</dbReference>
<dbReference type="Proteomes" id="UP000075714">
    <property type="component" value="Unassembled WGS sequence"/>
</dbReference>
<evidence type="ECO:0000256" key="1">
    <source>
        <dbReference type="SAM" id="MobiDB-lite"/>
    </source>
</evidence>
<dbReference type="AlphaFoldDB" id="A0A150G856"/>
<comment type="caution">
    <text evidence="2">The sequence shown here is derived from an EMBL/GenBank/DDBJ whole genome shotgun (WGS) entry which is preliminary data.</text>
</comment>
<evidence type="ECO:0000313" key="3">
    <source>
        <dbReference type="Proteomes" id="UP000075714"/>
    </source>
</evidence>